<protein>
    <submittedName>
        <fullName evidence="1">Uncharacterized protein</fullName>
    </submittedName>
</protein>
<evidence type="ECO:0000313" key="2">
    <source>
        <dbReference type="Proteomes" id="UP000244073"/>
    </source>
</evidence>
<comment type="caution">
    <text evidence="1">The sequence shown here is derived from an EMBL/GenBank/DDBJ whole genome shotgun (WGS) entry which is preliminary data.</text>
</comment>
<proteinExistence type="predicted"/>
<dbReference type="EMBL" id="MSFN02000002">
    <property type="protein sequence ID" value="PTU22967.1"/>
    <property type="molecule type" value="Genomic_DNA"/>
</dbReference>
<dbReference type="GeneID" id="63816631"/>
<dbReference type="RefSeq" id="XP_040754359.1">
    <property type="nucleotide sequence ID" value="XM_040899749.1"/>
</dbReference>
<accession>A0A2T5M360</accession>
<gene>
    <name evidence="1" type="ORF">P175DRAFT_0530054</name>
</gene>
<sequence length="73" mass="7897">MTGKGRLYRFGRTLSTTSLAAHTLTAVMSMSLDPTTAAPPAKRQIVGARAGWDYDGHPLLSDCRGKARELSNY</sequence>
<dbReference type="VEuPathDB" id="FungiDB:P175DRAFT_0530054"/>
<dbReference type="AlphaFoldDB" id="A0A2T5M360"/>
<evidence type="ECO:0000313" key="1">
    <source>
        <dbReference type="EMBL" id="PTU22967.1"/>
    </source>
</evidence>
<dbReference type="Proteomes" id="UP000244073">
    <property type="component" value="Unassembled WGS sequence"/>
</dbReference>
<reference evidence="1 2" key="1">
    <citation type="journal article" date="2018" name="Proc. Natl. Acad. Sci. U.S.A.">
        <title>Linking secondary metabolites to gene clusters through genome sequencing of six diverse Aspergillus species.</title>
        <authorList>
            <person name="Kaerboelling I."/>
            <person name="Vesth T.C."/>
            <person name="Frisvad J.C."/>
            <person name="Nybo J.L."/>
            <person name="Theobald S."/>
            <person name="Kuo A."/>
            <person name="Bowyer P."/>
            <person name="Matsuda Y."/>
            <person name="Mondo S."/>
            <person name="Lyhne E.K."/>
            <person name="Kogle M.E."/>
            <person name="Clum A."/>
            <person name="Lipzen A."/>
            <person name="Salamov A."/>
            <person name="Ngan C.Y."/>
            <person name="Daum C."/>
            <person name="Chiniquy J."/>
            <person name="Barry K."/>
            <person name="LaButti K."/>
            <person name="Haridas S."/>
            <person name="Simmons B.A."/>
            <person name="Magnuson J.K."/>
            <person name="Mortensen U.H."/>
            <person name="Larsen T.O."/>
            <person name="Grigoriev I.V."/>
            <person name="Baker S.E."/>
            <person name="Andersen M.R."/>
        </authorList>
    </citation>
    <scope>NUCLEOTIDE SEQUENCE [LARGE SCALE GENOMIC DNA]</scope>
    <source>
        <strain evidence="1 2">IBT 24754</strain>
    </source>
</reference>
<organism evidence="1 2">
    <name type="scientific">Aspergillus ochraceoroseus IBT 24754</name>
    <dbReference type="NCBI Taxonomy" id="1392256"/>
    <lineage>
        <taxon>Eukaryota</taxon>
        <taxon>Fungi</taxon>
        <taxon>Dikarya</taxon>
        <taxon>Ascomycota</taxon>
        <taxon>Pezizomycotina</taxon>
        <taxon>Eurotiomycetes</taxon>
        <taxon>Eurotiomycetidae</taxon>
        <taxon>Eurotiales</taxon>
        <taxon>Aspergillaceae</taxon>
        <taxon>Aspergillus</taxon>
        <taxon>Aspergillus subgen. Nidulantes</taxon>
    </lineage>
</organism>
<name>A0A2T5M360_9EURO</name>